<organism evidence="2 3">
    <name type="scientific">Phialocephala subalpina</name>
    <dbReference type="NCBI Taxonomy" id="576137"/>
    <lineage>
        <taxon>Eukaryota</taxon>
        <taxon>Fungi</taxon>
        <taxon>Dikarya</taxon>
        <taxon>Ascomycota</taxon>
        <taxon>Pezizomycotina</taxon>
        <taxon>Leotiomycetes</taxon>
        <taxon>Helotiales</taxon>
        <taxon>Mollisiaceae</taxon>
        <taxon>Phialocephala</taxon>
        <taxon>Phialocephala fortinii species complex</taxon>
    </lineage>
</organism>
<proteinExistence type="predicted"/>
<feature type="compositionally biased region" description="Polar residues" evidence="1">
    <location>
        <begin position="43"/>
        <end position="98"/>
    </location>
</feature>
<dbReference type="EMBL" id="FJOG01000028">
    <property type="protein sequence ID" value="CZR64841.1"/>
    <property type="molecule type" value="Genomic_DNA"/>
</dbReference>
<evidence type="ECO:0000313" key="2">
    <source>
        <dbReference type="EMBL" id="CZR64841.1"/>
    </source>
</evidence>
<evidence type="ECO:0000256" key="1">
    <source>
        <dbReference type="SAM" id="MobiDB-lite"/>
    </source>
</evidence>
<name>A0A1L7XII8_9HELO</name>
<sequence>MNNNTGDMNTGGRRYGQFHDKSESEADMLSSQRRSTRSRGKRTASSDGSQTSKKVKTNSLAPNTFSAAQGNVVSTAEASTSVGDNPSSPEDSNETNLPTRPRYRGASSPATYKHALVEYRSVLDVDPPKIIHQLENEGINLEALFRKNEFAGGTGMKVGDKLKVIMTDTITKEVEITGRYQRRPFPAVQPQVQRAGRVADQSFQISVPPGEHTTASTRFPNVQFPNANRPESVRGPNPIWEAALSVLPPHIQHLARQGPQKGEQWDTVLAFRDGEELGCLNDIRLALQFCMNEHDLSTQLTFTGGRTRKVAEGASTAAKAGFYLSKNNGLYLKVRTEKVVELNQDLLIDLGSRLNDLLAAEADTGYAIIMVDLRILITDGLPVPSNSTFEDVLAKGPKAFPTAFTETLAGSCGWTNGHAHMGLKSLAKKSPDQDEPAVLDLGIFKHIYTPTRQAAPAVPEEEVTLWTADEKSKVDAFHSKKIEGKILHYPIPLTQSRRPSNIIVTQYCKSRNDWIVDKTVHGDDVGRVTVFDASFGQARLRERTRELPARVRPRLHDESPMLAGRRYGRTITGYEDAGRGSPPPDRGERIQYQNLHLIEDLPRFPRQNPNEDAEH</sequence>
<dbReference type="AlphaFoldDB" id="A0A1L7XII8"/>
<dbReference type="OrthoDB" id="3523141at2759"/>
<evidence type="ECO:0000313" key="3">
    <source>
        <dbReference type="Proteomes" id="UP000184330"/>
    </source>
</evidence>
<protein>
    <submittedName>
        <fullName evidence="2">Uncharacterized protein</fullName>
    </submittedName>
</protein>
<dbReference type="Proteomes" id="UP000184330">
    <property type="component" value="Unassembled WGS sequence"/>
</dbReference>
<feature type="region of interest" description="Disordered" evidence="1">
    <location>
        <begin position="1"/>
        <end position="109"/>
    </location>
</feature>
<gene>
    <name evidence="2" type="ORF">PAC_14740</name>
</gene>
<reference evidence="2 3" key="1">
    <citation type="submission" date="2016-03" db="EMBL/GenBank/DDBJ databases">
        <authorList>
            <person name="Ploux O."/>
        </authorList>
    </citation>
    <scope>NUCLEOTIDE SEQUENCE [LARGE SCALE GENOMIC DNA]</scope>
    <source>
        <strain evidence="2 3">UAMH 11012</strain>
    </source>
</reference>
<feature type="compositionally biased region" description="Low complexity" evidence="1">
    <location>
        <begin position="1"/>
        <end position="12"/>
    </location>
</feature>
<keyword evidence="3" id="KW-1185">Reference proteome</keyword>
<accession>A0A1L7XII8</accession>